<evidence type="ECO:0000313" key="2">
    <source>
        <dbReference type="EMBL" id="QTD48958.1"/>
    </source>
</evidence>
<reference evidence="2" key="1">
    <citation type="submission" date="2021-03" db="EMBL/GenBank/DDBJ databases">
        <title>Acanthopleuribacteraceae sp. M133.</title>
        <authorList>
            <person name="Wang G."/>
        </authorList>
    </citation>
    <scope>NUCLEOTIDE SEQUENCE</scope>
    <source>
        <strain evidence="2">M133</strain>
    </source>
</reference>
<dbReference type="Proteomes" id="UP000663929">
    <property type="component" value="Chromosome"/>
</dbReference>
<dbReference type="PANTHER" id="PTHR13696:SF52">
    <property type="entry name" value="PARA FAMILY PROTEIN CT_582"/>
    <property type="match status" value="1"/>
</dbReference>
<proteinExistence type="predicted"/>
<sequence>MRRVIFNQKGGVGKSSIAANLAAISAAKGKRTLVVDLDQQCNASHYLLGREASEKGDNVAGFFEQFLSFRLLLKNPEEYVVASPYENLSVIPASPALGELQSRLEAKHKIFKLRDALRRLNESFDAIYIDTPPALNFYTLSALIAAECCLIPFDCDQFSREALYTLMENVAEIREDHNPRLKVEGIVVNQYLPRANLPQRLVSQLESEDLPVLKTRLSSSIKMRESHEAGVPLVHLAPKHKLTQEFVALYGELH</sequence>
<dbReference type="AlphaFoldDB" id="A0A8A4TJI6"/>
<dbReference type="KEGG" id="scor:J3U87_25520"/>
<organism evidence="2 3">
    <name type="scientific">Sulfidibacter corallicola</name>
    <dbReference type="NCBI Taxonomy" id="2818388"/>
    <lineage>
        <taxon>Bacteria</taxon>
        <taxon>Pseudomonadati</taxon>
        <taxon>Acidobacteriota</taxon>
        <taxon>Holophagae</taxon>
        <taxon>Acanthopleuribacterales</taxon>
        <taxon>Acanthopleuribacteraceae</taxon>
        <taxon>Sulfidibacter</taxon>
    </lineage>
</organism>
<name>A0A8A4TJI6_SULCO</name>
<keyword evidence="3" id="KW-1185">Reference proteome</keyword>
<gene>
    <name evidence="2" type="ORF">J3U87_25520</name>
</gene>
<dbReference type="SUPFAM" id="SSF52540">
    <property type="entry name" value="P-loop containing nucleoside triphosphate hydrolases"/>
    <property type="match status" value="1"/>
</dbReference>
<evidence type="ECO:0000313" key="3">
    <source>
        <dbReference type="Proteomes" id="UP000663929"/>
    </source>
</evidence>
<dbReference type="CDD" id="cd02042">
    <property type="entry name" value="ParAB_family"/>
    <property type="match status" value="1"/>
</dbReference>
<dbReference type="EMBL" id="CP071793">
    <property type="protein sequence ID" value="QTD48958.1"/>
    <property type="molecule type" value="Genomic_DNA"/>
</dbReference>
<dbReference type="RefSeq" id="WP_237378607.1">
    <property type="nucleotide sequence ID" value="NZ_CP071793.1"/>
</dbReference>
<feature type="domain" description="AAA" evidence="1">
    <location>
        <begin position="5"/>
        <end position="183"/>
    </location>
</feature>
<dbReference type="InterPro" id="IPR050678">
    <property type="entry name" value="DNA_Partitioning_ATPase"/>
</dbReference>
<dbReference type="Pfam" id="PF13614">
    <property type="entry name" value="AAA_31"/>
    <property type="match status" value="1"/>
</dbReference>
<protein>
    <submittedName>
        <fullName evidence="2">ParA family protein</fullName>
    </submittedName>
</protein>
<accession>A0A8A4TJI6</accession>
<dbReference type="InterPro" id="IPR025669">
    <property type="entry name" value="AAA_dom"/>
</dbReference>
<evidence type="ECO:0000259" key="1">
    <source>
        <dbReference type="Pfam" id="PF13614"/>
    </source>
</evidence>
<dbReference type="Gene3D" id="3.40.50.300">
    <property type="entry name" value="P-loop containing nucleotide triphosphate hydrolases"/>
    <property type="match status" value="1"/>
</dbReference>
<dbReference type="InterPro" id="IPR027417">
    <property type="entry name" value="P-loop_NTPase"/>
</dbReference>
<dbReference type="PANTHER" id="PTHR13696">
    <property type="entry name" value="P-LOOP CONTAINING NUCLEOSIDE TRIPHOSPHATE HYDROLASE"/>
    <property type="match status" value="1"/>
</dbReference>